<accession>A0A848H5B9</accession>
<evidence type="ECO:0000256" key="1">
    <source>
        <dbReference type="SAM" id="MobiDB-lite"/>
    </source>
</evidence>
<evidence type="ECO:0000313" key="4">
    <source>
        <dbReference type="Proteomes" id="UP000541185"/>
    </source>
</evidence>
<evidence type="ECO:0000313" key="3">
    <source>
        <dbReference type="EMBL" id="NML46186.1"/>
    </source>
</evidence>
<gene>
    <name evidence="3" type="ORF">HHL11_20730</name>
</gene>
<dbReference type="Proteomes" id="UP000541185">
    <property type="component" value="Unassembled WGS sequence"/>
</dbReference>
<organism evidence="3 4">
    <name type="scientific">Ramlibacter agri</name>
    <dbReference type="NCBI Taxonomy" id="2728837"/>
    <lineage>
        <taxon>Bacteria</taxon>
        <taxon>Pseudomonadati</taxon>
        <taxon>Pseudomonadota</taxon>
        <taxon>Betaproteobacteria</taxon>
        <taxon>Burkholderiales</taxon>
        <taxon>Comamonadaceae</taxon>
        <taxon>Ramlibacter</taxon>
    </lineage>
</organism>
<feature type="domain" description="UGSC-like" evidence="2">
    <location>
        <begin position="5"/>
        <end position="175"/>
    </location>
</feature>
<dbReference type="EMBL" id="JABBFX010000002">
    <property type="protein sequence ID" value="NML46186.1"/>
    <property type="molecule type" value="Genomic_DNA"/>
</dbReference>
<feature type="region of interest" description="Disordered" evidence="1">
    <location>
        <begin position="1"/>
        <end position="21"/>
    </location>
</feature>
<dbReference type="RefSeq" id="WP_169420467.1">
    <property type="nucleotide sequence ID" value="NZ_JABBFX010000002.1"/>
</dbReference>
<name>A0A848H5B9_9BURK</name>
<protein>
    <recommendedName>
        <fullName evidence="2">UGSC-like domain-containing protein</fullName>
    </recommendedName>
</protein>
<reference evidence="3 4" key="1">
    <citation type="submission" date="2020-04" db="EMBL/GenBank/DDBJ databases">
        <title>Ramlibacter sp. G-1-2-2 isolated from soil.</title>
        <authorList>
            <person name="Dahal R.H."/>
        </authorList>
    </citation>
    <scope>NUCLEOTIDE SEQUENCE [LARGE SCALE GENOMIC DNA]</scope>
    <source>
        <strain evidence="3 4">G-1-2-2</strain>
    </source>
</reference>
<proteinExistence type="predicted"/>
<dbReference type="InterPro" id="IPR057767">
    <property type="entry name" value="UGSC-like_dom"/>
</dbReference>
<keyword evidence="4" id="KW-1185">Reference proteome</keyword>
<sequence>MPEFQVLNPRGEPHPVTLRPLAPRPASLDGLQLGLVNSWPGADSGFAPLFEAIRARVAQRFPRARIVALDKPSAYSIDDAAFWDRIVASCDAFVYAAAPSASTTHYAVHYTARLETRGRPGAVAVYDTLREDARNSVHGCGSEVRWTGAPYPLAQAAPAVLAALADRLLDQLATPLREHEQRSGTRPPPQQARIAFEGDYDAVQEFFHAQRWSDGLPVTPPTPAAVARMLQGTSASPQAVVTEAMGPENWRVTVEKVATVAVMAGCTPACLPVVLGAVQAFSAGANGLPSAYSTPMRATNSFALMQVVNGPIRHAAGMNAGLNALGPGNRANASIGRALRLALVNLGGLDIGSNALPVQGNPAAYTLAFAENEEASPWPSLAQRRGFGAQESVLTLMVGGWSHVGNYIAEGLERLARDVTTLEYPSGLALLLSPERARLLAAQGLDAAGVEDFVWQRAALPAREVRSGIYWTTLIAPNLRGDAARRLWDASLLTAPDEQPVPVYPRAQVTSLVVGGDVSPMMQAWKMQYPVSVSLERWLPR</sequence>
<evidence type="ECO:0000259" key="2">
    <source>
        <dbReference type="Pfam" id="PF24696"/>
    </source>
</evidence>
<dbReference type="AlphaFoldDB" id="A0A848H5B9"/>
<dbReference type="Pfam" id="PF24696">
    <property type="entry name" value="UGSC"/>
    <property type="match status" value="1"/>
</dbReference>
<comment type="caution">
    <text evidence="3">The sequence shown here is derived from an EMBL/GenBank/DDBJ whole genome shotgun (WGS) entry which is preliminary data.</text>
</comment>